<dbReference type="EMBL" id="AP013066">
    <property type="protein sequence ID" value="BAN34172.1"/>
    <property type="molecule type" value="Genomic_DNA"/>
</dbReference>
<dbReference type="SUPFAM" id="SSF51735">
    <property type="entry name" value="NAD(P)-binding Rossmann-fold domains"/>
    <property type="match status" value="1"/>
</dbReference>
<dbReference type="GO" id="GO:0004617">
    <property type="term" value="F:phosphoglycerate dehydrogenase activity"/>
    <property type="evidence" value="ECO:0007669"/>
    <property type="project" value="UniProtKB-ARBA"/>
</dbReference>
<organism evidence="7 8">
    <name type="scientific">Sulfuricella denitrificans (strain DSM 22764 / NBRC 105220 / skB26)</name>
    <dbReference type="NCBI Taxonomy" id="1163617"/>
    <lineage>
        <taxon>Bacteria</taxon>
        <taxon>Pseudomonadati</taxon>
        <taxon>Pseudomonadota</taxon>
        <taxon>Betaproteobacteria</taxon>
        <taxon>Nitrosomonadales</taxon>
        <taxon>Sulfuricellaceae</taxon>
        <taxon>Sulfuricella</taxon>
    </lineage>
</organism>
<keyword evidence="2 4" id="KW-0560">Oxidoreductase</keyword>
<dbReference type="AlphaFoldDB" id="S6B0C3"/>
<dbReference type="eggNOG" id="COG1052">
    <property type="taxonomic scope" value="Bacteria"/>
</dbReference>
<name>S6B0C3_SULDS</name>
<comment type="similarity">
    <text evidence="1 4">Belongs to the D-isomer specific 2-hydroxyacid dehydrogenase family.</text>
</comment>
<evidence type="ECO:0000259" key="5">
    <source>
        <dbReference type="Pfam" id="PF00389"/>
    </source>
</evidence>
<reference evidence="7 8" key="1">
    <citation type="journal article" date="2012" name="Appl. Environ. Microbiol.">
        <title>Draft genome sequence of a psychrotolerant sulfur-oxidizing bacterium, Sulfuricella denitrificans skB26, and proteomic insights into cold adaptation.</title>
        <authorList>
            <person name="Watanabe T."/>
            <person name="Kojima H."/>
            <person name="Fukui M."/>
        </authorList>
    </citation>
    <scope>NUCLEOTIDE SEQUENCE [LARGE SCALE GENOMIC DNA]</scope>
    <source>
        <strain evidence="8">skB26</strain>
    </source>
</reference>
<dbReference type="InterPro" id="IPR006139">
    <property type="entry name" value="D-isomer_2_OHA_DH_cat_dom"/>
</dbReference>
<feature type="domain" description="D-isomer specific 2-hydroxyacid dehydrogenase NAD-binding" evidence="6">
    <location>
        <begin position="105"/>
        <end position="284"/>
    </location>
</feature>
<evidence type="ECO:0000259" key="6">
    <source>
        <dbReference type="Pfam" id="PF02826"/>
    </source>
</evidence>
<dbReference type="InterPro" id="IPR036291">
    <property type="entry name" value="NAD(P)-bd_dom_sf"/>
</dbReference>
<dbReference type="Pfam" id="PF00389">
    <property type="entry name" value="2-Hacid_dh"/>
    <property type="match status" value="1"/>
</dbReference>
<dbReference type="Gene3D" id="3.40.50.720">
    <property type="entry name" value="NAD(P)-binding Rossmann-like Domain"/>
    <property type="match status" value="2"/>
</dbReference>
<dbReference type="HOGENOM" id="CLU_019796_1_3_4"/>
<dbReference type="InterPro" id="IPR006140">
    <property type="entry name" value="D-isomer_DH_NAD-bd"/>
</dbReference>
<evidence type="ECO:0000256" key="2">
    <source>
        <dbReference type="ARBA" id="ARBA00023002"/>
    </source>
</evidence>
<dbReference type="Pfam" id="PF02826">
    <property type="entry name" value="2-Hacid_dh_C"/>
    <property type="match status" value="1"/>
</dbReference>
<accession>S6B0C3</accession>
<keyword evidence="8" id="KW-1185">Reference proteome</keyword>
<dbReference type="Proteomes" id="UP000015559">
    <property type="component" value="Chromosome"/>
</dbReference>
<dbReference type="PANTHER" id="PTHR43761">
    <property type="entry name" value="D-ISOMER SPECIFIC 2-HYDROXYACID DEHYDROGENASE FAMILY PROTEIN (AFU_ORTHOLOGUE AFUA_1G13630)"/>
    <property type="match status" value="1"/>
</dbReference>
<dbReference type="OrthoDB" id="9805416at2"/>
<dbReference type="InterPro" id="IPR050418">
    <property type="entry name" value="D-iso_2-hydroxyacid_DH_PdxB"/>
</dbReference>
<proteinExistence type="inferred from homology"/>
<sequence length="315" mass="34489">MENIVFLDRSTLEATIRRPAFPHQWEEYATTAPEEIVVRLIDATIVITNKVPLRAETLAQLPQLKLIAEAATGVNNIDVDWCRKHGIAVANIRNYAVHAVPEHVFMMILALRRNLLAYRADLQRGLWQQSDQFCLFTHPVRDIHGSTLGVIGHGVLGQAVAEMAKAFGMKVLFAEHKGATESRPGFAPFEQVLEESDVVTLHVPLTEATRNLIGADELRRMKPSSLLINAARGGVVDEDALAEALREGYIAGAGCDVLSAEPPSAGNPLLILDLPNLIVTPHIAWASREAMQILADQLIANIETFVRGAPQNLVT</sequence>
<evidence type="ECO:0000313" key="7">
    <source>
        <dbReference type="EMBL" id="BAN34172.1"/>
    </source>
</evidence>
<evidence type="ECO:0000256" key="4">
    <source>
        <dbReference type="RuleBase" id="RU003719"/>
    </source>
</evidence>
<evidence type="ECO:0000256" key="3">
    <source>
        <dbReference type="ARBA" id="ARBA00023027"/>
    </source>
</evidence>
<dbReference type="PROSITE" id="PS00670">
    <property type="entry name" value="D_2_HYDROXYACID_DH_2"/>
    <property type="match status" value="1"/>
</dbReference>
<dbReference type="GO" id="GO:0047545">
    <property type="term" value="F:(S)-2-hydroxyglutarate dehydrogenase activity"/>
    <property type="evidence" value="ECO:0007669"/>
    <property type="project" value="UniProtKB-ARBA"/>
</dbReference>
<dbReference type="KEGG" id="sdr:SCD_n00323"/>
<feature type="domain" description="D-isomer specific 2-hydroxyacid dehydrogenase catalytic" evidence="5">
    <location>
        <begin position="30"/>
        <end position="314"/>
    </location>
</feature>
<dbReference type="GO" id="GO:0051287">
    <property type="term" value="F:NAD binding"/>
    <property type="evidence" value="ECO:0007669"/>
    <property type="project" value="InterPro"/>
</dbReference>
<protein>
    <submittedName>
        <fullName evidence="7">2-hydroxyacid dehydrogenase</fullName>
    </submittedName>
</protein>
<dbReference type="SUPFAM" id="SSF52283">
    <property type="entry name" value="Formate/glycerate dehydrogenase catalytic domain-like"/>
    <property type="match status" value="1"/>
</dbReference>
<dbReference type="GO" id="GO:0006564">
    <property type="term" value="P:L-serine biosynthetic process"/>
    <property type="evidence" value="ECO:0007669"/>
    <property type="project" value="UniProtKB-ARBA"/>
</dbReference>
<dbReference type="PROSITE" id="PS00671">
    <property type="entry name" value="D_2_HYDROXYACID_DH_3"/>
    <property type="match status" value="1"/>
</dbReference>
<evidence type="ECO:0000313" key="8">
    <source>
        <dbReference type="Proteomes" id="UP000015559"/>
    </source>
</evidence>
<dbReference type="CDD" id="cd12162">
    <property type="entry name" value="2-Hacid_dh_4"/>
    <property type="match status" value="1"/>
</dbReference>
<dbReference type="RefSeq" id="WP_009206883.1">
    <property type="nucleotide sequence ID" value="NC_022357.1"/>
</dbReference>
<dbReference type="STRING" id="1163617.SCD_n00323"/>
<dbReference type="PANTHER" id="PTHR43761:SF1">
    <property type="entry name" value="D-ISOMER SPECIFIC 2-HYDROXYACID DEHYDROGENASE CATALYTIC DOMAIN-CONTAINING PROTEIN-RELATED"/>
    <property type="match status" value="1"/>
</dbReference>
<dbReference type="FunFam" id="3.40.50.720:FF:000041">
    <property type="entry name" value="D-3-phosphoglycerate dehydrogenase"/>
    <property type="match status" value="1"/>
</dbReference>
<gene>
    <name evidence="7" type="ORF">SCD_n00323</name>
</gene>
<dbReference type="InterPro" id="IPR029753">
    <property type="entry name" value="D-isomer_DH_CS"/>
</dbReference>
<keyword evidence="3" id="KW-0520">NAD</keyword>
<evidence type="ECO:0000256" key="1">
    <source>
        <dbReference type="ARBA" id="ARBA00005854"/>
    </source>
</evidence>